<evidence type="ECO:0000256" key="4">
    <source>
        <dbReference type="ARBA" id="ARBA00023014"/>
    </source>
</evidence>
<dbReference type="Proteomes" id="UP000052023">
    <property type="component" value="Unassembled WGS sequence"/>
</dbReference>
<dbReference type="RefSeq" id="WP_057845082.1">
    <property type="nucleotide sequence ID" value="NZ_LLYA01000162.1"/>
</dbReference>
<keyword evidence="2" id="KW-0479">Metal-binding</keyword>
<reference evidence="6 7" key="1">
    <citation type="submission" date="2014-03" db="EMBL/GenBank/DDBJ databases">
        <title>Bradyrhizobium valentinum sp. nov., isolated from effective nodules of Lupinus mariae-josephae, a lupine endemic of basic-lime soils in Eastern Spain.</title>
        <authorList>
            <person name="Duran D."/>
            <person name="Rey L."/>
            <person name="Navarro A."/>
            <person name="Busquets A."/>
            <person name="Imperial J."/>
            <person name="Ruiz-Argueso T."/>
        </authorList>
    </citation>
    <scope>NUCLEOTIDE SEQUENCE [LARGE SCALE GENOMIC DNA]</scope>
    <source>
        <strain evidence="6 7">Ro19</strain>
    </source>
</reference>
<comment type="caution">
    <text evidence="6">The sequence shown here is derived from an EMBL/GenBank/DDBJ whole genome shotgun (WGS) entry which is preliminary data.</text>
</comment>
<dbReference type="PANTHER" id="PTHR21496">
    <property type="entry name" value="FERREDOXIN-RELATED"/>
    <property type="match status" value="1"/>
</dbReference>
<evidence type="ECO:0000259" key="5">
    <source>
        <dbReference type="PROSITE" id="PS51296"/>
    </source>
</evidence>
<name>A0A0R3MY69_9BRAD</name>
<dbReference type="OrthoDB" id="9800167at2"/>
<dbReference type="Gene3D" id="2.102.10.10">
    <property type="entry name" value="Rieske [2Fe-2S] iron-sulphur domain"/>
    <property type="match status" value="1"/>
</dbReference>
<dbReference type="AlphaFoldDB" id="A0A0R3MY69"/>
<dbReference type="InterPro" id="IPR017941">
    <property type="entry name" value="Rieske_2Fe-2S"/>
</dbReference>
<dbReference type="GO" id="GO:0046872">
    <property type="term" value="F:metal ion binding"/>
    <property type="evidence" value="ECO:0007669"/>
    <property type="project" value="UniProtKB-KW"/>
</dbReference>
<evidence type="ECO:0000313" key="7">
    <source>
        <dbReference type="Proteomes" id="UP000052023"/>
    </source>
</evidence>
<dbReference type="InterPro" id="IPR036922">
    <property type="entry name" value="Rieske_2Fe-2S_sf"/>
</dbReference>
<feature type="domain" description="Rieske" evidence="5">
    <location>
        <begin position="9"/>
        <end position="103"/>
    </location>
</feature>
<proteinExistence type="predicted"/>
<dbReference type="EMBL" id="LLYA01000162">
    <property type="protein sequence ID" value="KRR22704.1"/>
    <property type="molecule type" value="Genomic_DNA"/>
</dbReference>
<dbReference type="SUPFAM" id="SSF50022">
    <property type="entry name" value="ISP domain"/>
    <property type="match status" value="1"/>
</dbReference>
<keyword evidence="7" id="KW-1185">Reference proteome</keyword>
<dbReference type="Pfam" id="PF00355">
    <property type="entry name" value="Rieske"/>
    <property type="match status" value="1"/>
</dbReference>
<dbReference type="PANTHER" id="PTHR21496:SF23">
    <property type="entry name" value="3-PHENYLPROPIONATE_CINNAMIC ACID DIOXYGENASE FERREDOXIN SUBUNIT"/>
    <property type="match status" value="1"/>
</dbReference>
<evidence type="ECO:0000313" key="6">
    <source>
        <dbReference type="EMBL" id="KRR22704.1"/>
    </source>
</evidence>
<dbReference type="GO" id="GO:0051537">
    <property type="term" value="F:2 iron, 2 sulfur cluster binding"/>
    <property type="evidence" value="ECO:0007669"/>
    <property type="project" value="UniProtKB-KW"/>
</dbReference>
<dbReference type="CDD" id="cd03528">
    <property type="entry name" value="Rieske_RO_ferredoxin"/>
    <property type="match status" value="1"/>
</dbReference>
<gene>
    <name evidence="6" type="ORF">CQ13_28365</name>
</gene>
<evidence type="ECO:0000256" key="1">
    <source>
        <dbReference type="ARBA" id="ARBA00022714"/>
    </source>
</evidence>
<accession>A0A0R3MY69</accession>
<keyword evidence="3" id="KW-0408">Iron</keyword>
<evidence type="ECO:0000256" key="3">
    <source>
        <dbReference type="ARBA" id="ARBA00023004"/>
    </source>
</evidence>
<protein>
    <recommendedName>
        <fullName evidence="5">Rieske domain-containing protein</fullName>
    </recommendedName>
</protein>
<sequence>MTTTTTSWKHLCAAAKLREGEPLGFTVDELRIGLYKIDDEIFATDDVCPHAFALLSTGFIEGHVVECPLHGAMFDVRNGECHAGDYDDIRVFPVEVRDGEVYVNIDGAAAA</sequence>
<keyword evidence="1" id="KW-0001">2Fe-2S</keyword>
<organism evidence="6 7">
    <name type="scientific">Bradyrhizobium retamae</name>
    <dbReference type="NCBI Taxonomy" id="1300035"/>
    <lineage>
        <taxon>Bacteria</taxon>
        <taxon>Pseudomonadati</taxon>
        <taxon>Pseudomonadota</taxon>
        <taxon>Alphaproteobacteria</taxon>
        <taxon>Hyphomicrobiales</taxon>
        <taxon>Nitrobacteraceae</taxon>
        <taxon>Bradyrhizobium</taxon>
    </lineage>
</organism>
<keyword evidence="4" id="KW-0411">Iron-sulfur</keyword>
<evidence type="ECO:0000256" key="2">
    <source>
        <dbReference type="ARBA" id="ARBA00022723"/>
    </source>
</evidence>
<dbReference type="PROSITE" id="PS51296">
    <property type="entry name" value="RIESKE"/>
    <property type="match status" value="1"/>
</dbReference>